<name>A0A5A9XMF7_9BACT</name>
<dbReference type="EMBL" id="SRSD01000002">
    <property type="protein sequence ID" value="KAA0894114.1"/>
    <property type="molecule type" value="Genomic_DNA"/>
</dbReference>
<evidence type="ECO:0000313" key="2">
    <source>
        <dbReference type="EMBL" id="KAA0894114.1"/>
    </source>
</evidence>
<evidence type="ECO:0000313" key="3">
    <source>
        <dbReference type="Proteomes" id="UP000324298"/>
    </source>
</evidence>
<dbReference type="AlphaFoldDB" id="A0A5A9XMF7"/>
<feature type="chain" id="PRO_5023139409" evidence="1">
    <location>
        <begin position="21"/>
        <end position="133"/>
    </location>
</feature>
<proteinExistence type="predicted"/>
<organism evidence="2 3">
    <name type="scientific">Oryzomonas rubra</name>
    <dbReference type="NCBI Taxonomy" id="2509454"/>
    <lineage>
        <taxon>Bacteria</taxon>
        <taxon>Pseudomonadati</taxon>
        <taxon>Thermodesulfobacteriota</taxon>
        <taxon>Desulfuromonadia</taxon>
        <taxon>Geobacterales</taxon>
        <taxon>Geobacteraceae</taxon>
        <taxon>Oryzomonas</taxon>
    </lineage>
</organism>
<feature type="signal peptide" evidence="1">
    <location>
        <begin position="1"/>
        <end position="20"/>
    </location>
</feature>
<dbReference type="Proteomes" id="UP000324298">
    <property type="component" value="Unassembled WGS sequence"/>
</dbReference>
<sequence>MKIWNGYCALMLSLALYGCGVDPSGTPAAESTVALSSYSASRPAAMADSGDTVSPTIYVNGVPLDAAAVNAALLNMDLAVFSAATAGAPLPQMANASRPSLGRDGIAVAKAPPPLSAFRNVTSVPKGMPTPAF</sequence>
<keyword evidence="3" id="KW-1185">Reference proteome</keyword>
<accession>A0A5A9XMF7</accession>
<reference evidence="2 3" key="1">
    <citation type="submission" date="2019-04" db="EMBL/GenBank/DDBJ databases">
        <title>Geobacter ruber sp. nov., ferric-reducing bacteria isolated from paddy soil.</title>
        <authorList>
            <person name="Xu Z."/>
            <person name="Masuda Y."/>
            <person name="Itoh H."/>
            <person name="Senoo K."/>
        </authorList>
    </citation>
    <scope>NUCLEOTIDE SEQUENCE [LARGE SCALE GENOMIC DNA]</scope>
    <source>
        <strain evidence="2 3">Red88</strain>
    </source>
</reference>
<keyword evidence="1" id="KW-0732">Signal</keyword>
<dbReference type="OrthoDB" id="9864529at2"/>
<dbReference type="PROSITE" id="PS51257">
    <property type="entry name" value="PROKAR_LIPOPROTEIN"/>
    <property type="match status" value="1"/>
</dbReference>
<evidence type="ECO:0000256" key="1">
    <source>
        <dbReference type="SAM" id="SignalP"/>
    </source>
</evidence>
<protein>
    <submittedName>
        <fullName evidence="2">Uncharacterized protein</fullName>
    </submittedName>
</protein>
<comment type="caution">
    <text evidence="2">The sequence shown here is derived from an EMBL/GenBank/DDBJ whole genome shotgun (WGS) entry which is preliminary data.</text>
</comment>
<gene>
    <name evidence="2" type="ORF">ET418_03910</name>
</gene>
<dbReference type="RefSeq" id="WP_149306271.1">
    <property type="nucleotide sequence ID" value="NZ_SRSD01000002.1"/>
</dbReference>